<accession>A0A2T9Y4P8</accession>
<evidence type="ECO:0000313" key="2">
    <source>
        <dbReference type="EMBL" id="PVU86803.1"/>
    </source>
</evidence>
<feature type="chain" id="PRO_5036052015" description="Secreted protein" evidence="1">
    <location>
        <begin position="22"/>
        <end position="140"/>
    </location>
</feature>
<protein>
    <recommendedName>
        <fullName evidence="5">Secreted protein</fullName>
    </recommendedName>
</protein>
<reference evidence="3 4" key="1">
    <citation type="journal article" date="2018" name="MBio">
        <title>Comparative Genomics Reveals the Core Gene Toolbox for the Fungus-Insect Symbiosis.</title>
        <authorList>
            <person name="Wang Y."/>
            <person name="Stata M."/>
            <person name="Wang W."/>
            <person name="Stajich J.E."/>
            <person name="White M.M."/>
            <person name="Moncalvo J.M."/>
        </authorList>
    </citation>
    <scope>NUCLEOTIDE SEQUENCE [LARGE SCALE GENOMIC DNA]</scope>
    <source>
        <strain evidence="3 4">AUS-77-4</strain>
    </source>
</reference>
<dbReference type="EMBL" id="MBFT01000842">
    <property type="protein sequence ID" value="PVU86803.1"/>
    <property type="molecule type" value="Genomic_DNA"/>
</dbReference>
<dbReference type="EMBL" id="MBFT01000769">
    <property type="protein sequence ID" value="PVU87298.1"/>
    <property type="molecule type" value="Genomic_DNA"/>
</dbReference>
<keyword evidence="4" id="KW-1185">Reference proteome</keyword>
<feature type="signal peptide" evidence="1">
    <location>
        <begin position="1"/>
        <end position="21"/>
    </location>
</feature>
<organism evidence="3 4">
    <name type="scientific">Furculomyces boomerangus</name>
    <dbReference type="NCBI Taxonomy" id="61424"/>
    <lineage>
        <taxon>Eukaryota</taxon>
        <taxon>Fungi</taxon>
        <taxon>Fungi incertae sedis</taxon>
        <taxon>Zoopagomycota</taxon>
        <taxon>Kickxellomycotina</taxon>
        <taxon>Harpellomycetes</taxon>
        <taxon>Harpellales</taxon>
        <taxon>Harpellaceae</taxon>
        <taxon>Furculomyces</taxon>
    </lineage>
</organism>
<evidence type="ECO:0000256" key="1">
    <source>
        <dbReference type="SAM" id="SignalP"/>
    </source>
</evidence>
<evidence type="ECO:0008006" key="5">
    <source>
        <dbReference type="Google" id="ProtNLM"/>
    </source>
</evidence>
<evidence type="ECO:0000313" key="4">
    <source>
        <dbReference type="Proteomes" id="UP000245699"/>
    </source>
</evidence>
<keyword evidence="1" id="KW-0732">Signal</keyword>
<comment type="caution">
    <text evidence="3">The sequence shown here is derived from an EMBL/GenBank/DDBJ whole genome shotgun (WGS) entry which is preliminary data.</text>
</comment>
<sequence length="140" mass="15245">MVKSTALFLVSAALALPSVYGLTGKFFSDTYYKSPTKNISMTVDSCYTVGQFNSAIFDNAPSGTIFMYTGPNCLGASVSRCVASQYQPGNNVLDYNLKFQSVKIVKEIQSSYTQYLWTTQNYAAACVKPVPTNPCKVVPV</sequence>
<name>A0A2T9Y4P8_9FUNG</name>
<proteinExistence type="predicted"/>
<dbReference type="Proteomes" id="UP000245699">
    <property type="component" value="Unassembled WGS sequence"/>
</dbReference>
<evidence type="ECO:0000313" key="3">
    <source>
        <dbReference type="EMBL" id="PVU87298.1"/>
    </source>
</evidence>
<gene>
    <name evidence="3" type="ORF">BB559_006121</name>
    <name evidence="2" type="ORF">BB559_006401</name>
</gene>
<dbReference type="AlphaFoldDB" id="A0A2T9Y4P8"/>